<keyword evidence="2" id="KW-1185">Reference proteome</keyword>
<accession>A0A812IUV8</accession>
<dbReference type="Proteomes" id="UP000649617">
    <property type="component" value="Unassembled WGS sequence"/>
</dbReference>
<dbReference type="EMBL" id="CAJNIZ010001339">
    <property type="protein sequence ID" value="CAE7188958.1"/>
    <property type="molecule type" value="Genomic_DNA"/>
</dbReference>
<comment type="caution">
    <text evidence="1">The sequence shown here is derived from an EMBL/GenBank/DDBJ whole genome shotgun (WGS) entry which is preliminary data.</text>
</comment>
<dbReference type="AlphaFoldDB" id="A0A812IUV8"/>
<evidence type="ECO:0000313" key="2">
    <source>
        <dbReference type="Proteomes" id="UP000649617"/>
    </source>
</evidence>
<gene>
    <name evidence="1" type="ORF">SPIL2461_LOCUS1398</name>
</gene>
<protein>
    <submittedName>
        <fullName evidence="1">Uncharacterized protein</fullName>
    </submittedName>
</protein>
<organism evidence="1 2">
    <name type="scientific">Symbiodinium pilosum</name>
    <name type="common">Dinoflagellate</name>
    <dbReference type="NCBI Taxonomy" id="2952"/>
    <lineage>
        <taxon>Eukaryota</taxon>
        <taxon>Sar</taxon>
        <taxon>Alveolata</taxon>
        <taxon>Dinophyceae</taxon>
        <taxon>Suessiales</taxon>
        <taxon>Symbiodiniaceae</taxon>
        <taxon>Symbiodinium</taxon>
    </lineage>
</organism>
<reference evidence="1" key="1">
    <citation type="submission" date="2021-02" db="EMBL/GenBank/DDBJ databases">
        <authorList>
            <person name="Dougan E. K."/>
            <person name="Rhodes N."/>
            <person name="Thang M."/>
            <person name="Chan C."/>
        </authorList>
    </citation>
    <scope>NUCLEOTIDE SEQUENCE</scope>
</reference>
<feature type="non-terminal residue" evidence="1">
    <location>
        <position position="1"/>
    </location>
</feature>
<name>A0A812IUV8_SYMPI</name>
<evidence type="ECO:0000313" key="1">
    <source>
        <dbReference type="EMBL" id="CAE7188958.1"/>
    </source>
</evidence>
<sequence length="220" mass="24100">AILFMDGASAFYAALRELLYDGEHNMSDQERSVRVVEKLHPAEEVHWDILAMLMVPSVLQEAGVPHILRRFVATTLARTCYTMSLGGSNYSSVWATTTRVTPGSPLADAFFQAIFIHSLDEFETRIRGMPGENAVEQSEAATVDLPPVATLVDDEATLVEVDAPAMLVGRVSAIVTHAQAALAHVGVKANFDAGKTEVMFIFVGKHSRQQKLKWLAVHRP</sequence>
<proteinExistence type="predicted"/>
<dbReference type="OrthoDB" id="443799at2759"/>